<dbReference type="InterPro" id="IPR053054">
    <property type="entry name" value="DNA_repair-scaffolding"/>
</dbReference>
<evidence type="ECO:0000313" key="4">
    <source>
        <dbReference type="EMBL" id="PNF18690.1"/>
    </source>
</evidence>
<feature type="domain" description="DUF4503" evidence="3">
    <location>
        <begin position="1085"/>
        <end position="1362"/>
    </location>
</feature>
<comment type="caution">
    <text evidence="4">The sequence shown here is derived from an EMBL/GenBank/DDBJ whole genome shotgun (WGS) entry which is preliminary data.</text>
</comment>
<dbReference type="InterPro" id="IPR028026">
    <property type="entry name" value="DUF4502"/>
</dbReference>
<feature type="region of interest" description="Disordered" evidence="1">
    <location>
        <begin position="1051"/>
        <end position="1077"/>
    </location>
</feature>
<feature type="compositionally biased region" description="Basic residues" evidence="1">
    <location>
        <begin position="297"/>
        <end position="308"/>
    </location>
</feature>
<keyword evidence="5" id="KW-1185">Reference proteome</keyword>
<feature type="region of interest" description="Disordered" evidence="1">
    <location>
        <begin position="415"/>
        <end position="453"/>
    </location>
</feature>
<dbReference type="GO" id="GO:0070202">
    <property type="term" value="P:regulation of establishment of protein localization to chromosome"/>
    <property type="evidence" value="ECO:0007669"/>
    <property type="project" value="TreeGrafter"/>
</dbReference>
<dbReference type="GO" id="GO:0000724">
    <property type="term" value="P:double-strand break repair via homologous recombination"/>
    <property type="evidence" value="ECO:0007669"/>
    <property type="project" value="TreeGrafter"/>
</dbReference>
<organism evidence="4 5">
    <name type="scientific">Cryptotermes secundus</name>
    <dbReference type="NCBI Taxonomy" id="105785"/>
    <lineage>
        <taxon>Eukaryota</taxon>
        <taxon>Metazoa</taxon>
        <taxon>Ecdysozoa</taxon>
        <taxon>Arthropoda</taxon>
        <taxon>Hexapoda</taxon>
        <taxon>Insecta</taxon>
        <taxon>Pterygota</taxon>
        <taxon>Neoptera</taxon>
        <taxon>Polyneoptera</taxon>
        <taxon>Dictyoptera</taxon>
        <taxon>Blattodea</taxon>
        <taxon>Blattoidea</taxon>
        <taxon>Termitoidae</taxon>
        <taxon>Kalotermitidae</taxon>
        <taxon>Cryptotermitinae</taxon>
        <taxon>Cryptotermes</taxon>
    </lineage>
</organism>
<evidence type="ECO:0008006" key="6">
    <source>
        <dbReference type="Google" id="ProtNLM"/>
    </source>
</evidence>
<dbReference type="STRING" id="105785.A0A2J7PQS8"/>
<evidence type="ECO:0000256" key="1">
    <source>
        <dbReference type="SAM" id="MobiDB-lite"/>
    </source>
</evidence>
<dbReference type="GO" id="GO:0005654">
    <property type="term" value="C:nucleoplasm"/>
    <property type="evidence" value="ECO:0007669"/>
    <property type="project" value="TreeGrafter"/>
</dbReference>
<dbReference type="Proteomes" id="UP000235965">
    <property type="component" value="Unassembled WGS sequence"/>
</dbReference>
<evidence type="ECO:0000313" key="5">
    <source>
        <dbReference type="Proteomes" id="UP000235965"/>
    </source>
</evidence>
<dbReference type="Pfam" id="PF14950">
    <property type="entry name" value="DUF4502"/>
    <property type="match status" value="1"/>
</dbReference>
<dbReference type="PANTHER" id="PTHR34347">
    <property type="entry name" value="DNA REPAIR-SCAFFOLDING PROTEIN SPIDR"/>
    <property type="match status" value="1"/>
</dbReference>
<feature type="compositionally biased region" description="Polar residues" evidence="1">
    <location>
        <begin position="270"/>
        <end position="290"/>
    </location>
</feature>
<dbReference type="InParanoid" id="A0A2J7PQS8"/>
<dbReference type="Pfam" id="PF14951">
    <property type="entry name" value="DUF4503"/>
    <property type="match status" value="1"/>
</dbReference>
<dbReference type="OrthoDB" id="8196987at2759"/>
<evidence type="ECO:0000259" key="2">
    <source>
        <dbReference type="Pfam" id="PF14950"/>
    </source>
</evidence>
<accession>A0A2J7PQS8</accession>
<name>A0A2J7PQS8_9NEOP</name>
<gene>
    <name evidence="4" type="ORF">B7P43_G05048</name>
</gene>
<dbReference type="GO" id="GO:0000228">
    <property type="term" value="C:nuclear chromosome"/>
    <property type="evidence" value="ECO:0007669"/>
    <property type="project" value="TreeGrafter"/>
</dbReference>
<protein>
    <recommendedName>
        <fullName evidence="6">DUF4503 domain-containing protein</fullName>
    </recommendedName>
</protein>
<dbReference type="InterPro" id="IPR028032">
    <property type="entry name" value="DUF4503"/>
</dbReference>
<dbReference type="EMBL" id="NEVH01022635">
    <property type="protein sequence ID" value="PNF18690.1"/>
    <property type="molecule type" value="Genomic_DNA"/>
</dbReference>
<feature type="domain" description="DUF4502" evidence="2">
    <location>
        <begin position="656"/>
        <end position="772"/>
    </location>
</feature>
<evidence type="ECO:0000259" key="3">
    <source>
        <dbReference type="Pfam" id="PF14951"/>
    </source>
</evidence>
<feature type="region of interest" description="Disordered" evidence="1">
    <location>
        <begin position="270"/>
        <end position="329"/>
    </location>
</feature>
<proteinExistence type="predicted"/>
<reference evidence="4 5" key="1">
    <citation type="submission" date="2017-12" db="EMBL/GenBank/DDBJ databases">
        <title>Hemimetabolous genomes reveal molecular basis of termite eusociality.</title>
        <authorList>
            <person name="Harrison M.C."/>
            <person name="Jongepier E."/>
            <person name="Robertson H.M."/>
            <person name="Arning N."/>
            <person name="Bitard-Feildel T."/>
            <person name="Chao H."/>
            <person name="Childers C.P."/>
            <person name="Dinh H."/>
            <person name="Doddapaneni H."/>
            <person name="Dugan S."/>
            <person name="Gowin J."/>
            <person name="Greiner C."/>
            <person name="Han Y."/>
            <person name="Hu H."/>
            <person name="Hughes D.S.T."/>
            <person name="Huylmans A.-K."/>
            <person name="Kemena C."/>
            <person name="Kremer L.P.M."/>
            <person name="Lee S.L."/>
            <person name="Lopez-Ezquerra A."/>
            <person name="Mallet L."/>
            <person name="Monroy-Kuhn J.M."/>
            <person name="Moser A."/>
            <person name="Murali S.C."/>
            <person name="Muzny D.M."/>
            <person name="Otani S."/>
            <person name="Piulachs M.-D."/>
            <person name="Poelchau M."/>
            <person name="Qu J."/>
            <person name="Schaub F."/>
            <person name="Wada-Katsumata A."/>
            <person name="Worley K.C."/>
            <person name="Xie Q."/>
            <person name="Ylla G."/>
            <person name="Poulsen M."/>
            <person name="Gibbs R.A."/>
            <person name="Schal C."/>
            <person name="Richards S."/>
            <person name="Belles X."/>
            <person name="Korb J."/>
            <person name="Bornberg-Bauer E."/>
        </authorList>
    </citation>
    <scope>NUCLEOTIDE SEQUENCE [LARGE SCALE GENOMIC DNA]</scope>
    <source>
        <tissue evidence="4">Whole body</tissue>
    </source>
</reference>
<dbReference type="PANTHER" id="PTHR34347:SF1">
    <property type="entry name" value="DNA REPAIR-SCAFFOLDING PROTEIN"/>
    <property type="match status" value="1"/>
</dbReference>
<sequence length="1379" mass="153288">MSAFVRGKNSQTFQSERGRLMESFPSGDHVRSLNSSPVDIFWSPSANRDVDMISSSCALRRVVTRLDFDSCVSQSPDASCQFRSRVTDSVINAENRDRLRPDATVLDDSKGKMCTDMIDSRSVSPQNKGNQGDSAVASCDEKFSKKIPHEFNKTHESKFSLQTPVSHISGTGNFTNVTASSPVIRKKKLSPGVRSFRIRKRWRGESKKEVNDPLQQEILCQEHTSLLLSSQRGDRKGSRELNTQTEAELHLKNNVRLTTVHIDLSSTVAENELSQPASSQRNKPSVSDTVSPVMKCDHRKRNRKHRDKVSHSGKNSLNNTDKLDRSGIQENDVGLKETDAAGSICSPDLNISPSSPVLVKSREKRFRRRKVMMTVKSGDCIDKKEFLECSRVSGNKDVLLCDHAVLDTPQRKHMHSECNNIHGPITLRDDGKTDDDSALRESQKPKNCDAKGDSVYTEDVEVSNESKGSELSVVECSIEADITVEKECNGICVEKSINSSTQEICKVLNERGQCGRKSENMEAKALFPNFSHNILCRSESMLLKRREWKCDIEVKKEIPDVTSTEPLIETETSLDISMDDAAVCHHNDVPQDVCGDELSLISSPTLSAESHDLDLMISSCSTPKSDKSGALARHRQEAGGEDGVISYMDSGKKKKRRLRLNKSGLAARLQKLLARVHSSTRIWQHEADYSNVLRSSKRGILLEVHSVWAEYSHLLVHCASSSGKFVSPPSSDGDDSCNSDVNTRIIIVLDPSLHIHIKPWTTIRIYPPWQRLIVSRLNVTLVLGVSCVEEVKAREESNWIVSSRVQSQQRVTETLYTCPCSCLQDLRGGNKCLFHFPHNGLEFLEHLLPQEIPMRALHCSTADIERVSNTGSSEWQVTETGTIAEAIVNQGCLVSEESYLQLYILQVFHYKSRGDNKTNQDDATPNSVSWSILGCDATGECCEVLLGHGPSSIEMSHKWTSIMSRQAIGHFCRLTGFTLMKRIHRTKNPSLWSMITKCKEQIGKQNLSGKEEVKNSEPPKSFVPICNLKERQVISELQSLEGTAAPACRALQTGQQKADNSSQETSGRNSVQRKASELGTSLRKGQLFAYVFSPSTESWEMEQLERAPHGQKISVLKPQVSCLAHSLQGTDVPARYTYMAKLIYATEDRLYVADSSLLQVNCPGYVIISVKPSCFTPSQMTDNRAAVLLLQDILLDKGNLNADKYSRLTPISNDTVREADAWFPLIPVQELNLISNMKIILPNLTSVSVAKELVTVTGTVRGVDEETAFVWPVCGICENDLLIELGPNEYLCQKCNSSSQTSTKMSLEVFISCPEIPEPCKVKVKLQQNSIVDMLPTSQENSQGYPLSSVLDHAIGPLCCIVVRGGTNNFILNEIPTLR</sequence>
<feature type="compositionally biased region" description="Basic and acidic residues" evidence="1">
    <location>
        <begin position="427"/>
        <end position="452"/>
    </location>
</feature>
<feature type="compositionally biased region" description="Polar residues" evidence="1">
    <location>
        <begin position="1052"/>
        <end position="1073"/>
    </location>
</feature>